<evidence type="ECO:0000313" key="2">
    <source>
        <dbReference type="EMBL" id="EYU38904.1"/>
    </source>
</evidence>
<dbReference type="EMBL" id="KI630473">
    <property type="protein sequence ID" value="EYU38904.1"/>
    <property type="molecule type" value="Genomic_DNA"/>
</dbReference>
<feature type="non-terminal residue" evidence="2">
    <location>
        <position position="217"/>
    </location>
</feature>
<feature type="domain" description="DUF7915" evidence="1">
    <location>
        <begin position="79"/>
        <end position="193"/>
    </location>
</feature>
<proteinExistence type="predicted"/>
<dbReference type="Pfam" id="PF25502">
    <property type="entry name" value="DUF7915"/>
    <property type="match status" value="1"/>
</dbReference>
<reference evidence="2 3" key="1">
    <citation type="journal article" date="2013" name="Proc. Natl. Acad. Sci. U.S.A.">
        <title>Fine-scale variation in meiotic recombination in Mimulus inferred from population shotgun sequencing.</title>
        <authorList>
            <person name="Hellsten U."/>
            <person name="Wright K.M."/>
            <person name="Jenkins J."/>
            <person name="Shu S."/>
            <person name="Yuan Y."/>
            <person name="Wessler S.R."/>
            <person name="Schmutz J."/>
            <person name="Willis J.H."/>
            <person name="Rokhsar D.S."/>
        </authorList>
    </citation>
    <scope>NUCLEOTIDE SEQUENCE [LARGE SCALE GENOMIC DNA]</scope>
    <source>
        <strain evidence="3">cv. DUN x IM62</strain>
    </source>
</reference>
<evidence type="ECO:0000259" key="1">
    <source>
        <dbReference type="Pfam" id="PF25502"/>
    </source>
</evidence>
<name>A0A022RFX0_ERYGU</name>
<dbReference type="PANTHER" id="PTHR33913">
    <property type="entry name" value="ALEURONE LAYER MORPHOGENESIS PROTEIN"/>
    <property type="match status" value="1"/>
</dbReference>
<dbReference type="PANTHER" id="PTHR33913:SF1">
    <property type="entry name" value="DRBM DOMAIN-CONTAINING PROTEIN"/>
    <property type="match status" value="1"/>
</dbReference>
<evidence type="ECO:0000313" key="3">
    <source>
        <dbReference type="Proteomes" id="UP000030748"/>
    </source>
</evidence>
<dbReference type="Proteomes" id="UP000030748">
    <property type="component" value="Unassembled WGS sequence"/>
</dbReference>
<dbReference type="InterPro" id="IPR057237">
    <property type="entry name" value="DUF7915"/>
</dbReference>
<sequence length="217" mass="24297">MKSIIKIEPTESNTAEENELSITEKAVQHACEIAACLDASRDFPNVKEWPIYEIAIVLIDSGNENCMLLEATINQEMLRVKRKLNASSSSDSEYLQVAYDSVKETTGIESSELEILKKHLTYSLTEKKAAACFYIMRCVGSYVINEPVPIKVVVERLEGPVVKKAAFGLWKTTPVAKVHHMLPYISFISSWFSGGSRNLVNRENDNKQPSIINVDVI</sequence>
<gene>
    <name evidence="2" type="ORF">MIMGU_mgv1a022859mg</name>
</gene>
<keyword evidence="3" id="KW-1185">Reference proteome</keyword>
<accession>A0A022RFX0</accession>
<dbReference type="AlphaFoldDB" id="A0A022RFX0"/>
<dbReference type="eggNOG" id="ENOG502QVPK">
    <property type="taxonomic scope" value="Eukaryota"/>
</dbReference>
<organism evidence="2 3">
    <name type="scientific">Erythranthe guttata</name>
    <name type="common">Yellow monkey flower</name>
    <name type="synonym">Mimulus guttatus</name>
    <dbReference type="NCBI Taxonomy" id="4155"/>
    <lineage>
        <taxon>Eukaryota</taxon>
        <taxon>Viridiplantae</taxon>
        <taxon>Streptophyta</taxon>
        <taxon>Embryophyta</taxon>
        <taxon>Tracheophyta</taxon>
        <taxon>Spermatophyta</taxon>
        <taxon>Magnoliopsida</taxon>
        <taxon>eudicotyledons</taxon>
        <taxon>Gunneridae</taxon>
        <taxon>Pentapetalae</taxon>
        <taxon>asterids</taxon>
        <taxon>lamiids</taxon>
        <taxon>Lamiales</taxon>
        <taxon>Phrymaceae</taxon>
        <taxon>Erythranthe</taxon>
    </lineage>
</organism>
<dbReference type="STRING" id="4155.A0A022RFX0"/>
<protein>
    <recommendedName>
        <fullName evidence="1">DUF7915 domain-containing protein</fullName>
    </recommendedName>
</protein>